<evidence type="ECO:0000313" key="2">
    <source>
        <dbReference type="Proteomes" id="UP000887159"/>
    </source>
</evidence>
<reference evidence="1" key="1">
    <citation type="submission" date="2020-08" db="EMBL/GenBank/DDBJ databases">
        <title>Multicomponent nature underlies the extraordinary mechanical properties of spider dragline silk.</title>
        <authorList>
            <person name="Kono N."/>
            <person name="Nakamura H."/>
            <person name="Mori M."/>
            <person name="Yoshida Y."/>
            <person name="Ohtoshi R."/>
            <person name="Malay A.D."/>
            <person name="Moran D.A.P."/>
            <person name="Tomita M."/>
            <person name="Numata K."/>
            <person name="Arakawa K."/>
        </authorList>
    </citation>
    <scope>NUCLEOTIDE SEQUENCE</scope>
</reference>
<keyword evidence="2" id="KW-1185">Reference proteome</keyword>
<evidence type="ECO:0000313" key="1">
    <source>
        <dbReference type="EMBL" id="GFY27301.1"/>
    </source>
</evidence>
<protein>
    <submittedName>
        <fullName evidence="1">Uncharacterized protein</fullName>
    </submittedName>
</protein>
<name>A0A8X7BCY4_TRICX</name>
<dbReference type="AlphaFoldDB" id="A0A8X7BCY4"/>
<dbReference type="Proteomes" id="UP000887159">
    <property type="component" value="Unassembled WGS sequence"/>
</dbReference>
<comment type="caution">
    <text evidence="1">The sequence shown here is derived from an EMBL/GenBank/DDBJ whole genome shotgun (WGS) entry which is preliminary data.</text>
</comment>
<proteinExistence type="predicted"/>
<accession>A0A8X7BCY4</accession>
<dbReference type="EMBL" id="BMAU01021379">
    <property type="protein sequence ID" value="GFY27301.1"/>
    <property type="molecule type" value="Genomic_DNA"/>
</dbReference>
<organism evidence="1 2">
    <name type="scientific">Trichonephila clavipes</name>
    <name type="common">Golden silk orbweaver</name>
    <name type="synonym">Nephila clavipes</name>
    <dbReference type="NCBI Taxonomy" id="2585209"/>
    <lineage>
        <taxon>Eukaryota</taxon>
        <taxon>Metazoa</taxon>
        <taxon>Ecdysozoa</taxon>
        <taxon>Arthropoda</taxon>
        <taxon>Chelicerata</taxon>
        <taxon>Arachnida</taxon>
        <taxon>Araneae</taxon>
        <taxon>Araneomorphae</taxon>
        <taxon>Entelegynae</taxon>
        <taxon>Araneoidea</taxon>
        <taxon>Nephilidae</taxon>
        <taxon>Trichonephila</taxon>
    </lineage>
</organism>
<gene>
    <name evidence="1" type="ORF">TNCV_2069211</name>
</gene>
<sequence>MAPVSSPVIMVSDLWPTCHEFESSTSEDPPGLMHIKSNEAQSHPVVMMWKFRDRALLRCRPHYLTMVQNYEFRFQ</sequence>